<sequence>MMNYLMMILFIFFNNMFMLIKHPMALNSIIFMQLLISCFLFNFMINNSWFSYILFIMFIGGLMILFMYMCSISSNLKFKINFKLMILMIFMFLILLFIMMNMKNLFYFYKLNNLNYLLNNMLNNKMMLFKLYEKNSLMISLITIHMLFFLMIFSTKMMKNFQGPLRKKY</sequence>
<dbReference type="AlphaFoldDB" id="A0AAU6W804"/>
<feature type="transmembrane region" description="Helical" evidence="1">
    <location>
        <begin position="82"/>
        <end position="102"/>
    </location>
</feature>
<keyword evidence="1" id="KW-0472">Membrane</keyword>
<dbReference type="EMBL" id="OR544960">
    <property type="protein sequence ID" value="XAO37679.1"/>
    <property type="molecule type" value="Genomic_DNA"/>
</dbReference>
<evidence type="ECO:0000313" key="2">
    <source>
        <dbReference type="EMBL" id="XAO37679.1"/>
    </source>
</evidence>
<feature type="transmembrane region" description="Helical" evidence="1">
    <location>
        <begin position="24"/>
        <end position="43"/>
    </location>
</feature>
<gene>
    <name evidence="2" type="primary">ND6</name>
</gene>
<reference evidence="2" key="1">
    <citation type="submission" date="2024-06" db="EMBL/GenBank/DDBJ databases">
        <authorList>
            <person name="Peng L."/>
            <person name="Ge X."/>
        </authorList>
    </citation>
    <scope>NUCLEOTIDE SEQUENCE</scope>
</reference>
<keyword evidence="1" id="KW-0812">Transmembrane</keyword>
<feature type="transmembrane region" description="Helical" evidence="1">
    <location>
        <begin position="49"/>
        <end position="70"/>
    </location>
</feature>
<evidence type="ECO:0000256" key="1">
    <source>
        <dbReference type="SAM" id="Phobius"/>
    </source>
</evidence>
<feature type="transmembrane region" description="Helical" evidence="1">
    <location>
        <begin position="137"/>
        <end position="158"/>
    </location>
</feature>
<accession>A0AAU6W804</accession>
<geneLocation type="mitochondrion" evidence="2"/>
<proteinExistence type="predicted"/>
<keyword evidence="2" id="KW-0496">Mitochondrion</keyword>
<organism evidence="2">
    <name type="scientific">Tinodes ventralis</name>
    <dbReference type="NCBI Taxonomy" id="3144872"/>
    <lineage>
        <taxon>Eukaryota</taxon>
        <taxon>Metazoa</taxon>
        <taxon>Ecdysozoa</taxon>
        <taxon>Arthropoda</taxon>
        <taxon>Hexapoda</taxon>
        <taxon>Insecta</taxon>
        <taxon>Pterygota</taxon>
        <taxon>Neoptera</taxon>
        <taxon>Endopterygota</taxon>
        <taxon>Trichoptera</taxon>
        <taxon>Annulipalpia</taxon>
        <taxon>Psychomyioidea</taxon>
        <taxon>Psychomyiidae</taxon>
        <taxon>Psychomyiinae</taxon>
        <taxon>Tinodes</taxon>
    </lineage>
</organism>
<keyword evidence="1" id="KW-1133">Transmembrane helix</keyword>
<name>A0AAU6W804_9NEOP</name>
<protein>
    <submittedName>
        <fullName evidence="2">NADH dehydrogenase subunit 6</fullName>
    </submittedName>
</protein>